<dbReference type="AlphaFoldDB" id="A0A2N3I8F4"/>
<feature type="domain" description="Putative auto-transporter adhesin head GIN" evidence="1">
    <location>
        <begin position="49"/>
        <end position="222"/>
    </location>
</feature>
<reference evidence="2 3" key="1">
    <citation type="submission" date="2017-06" db="EMBL/GenBank/DDBJ databases">
        <title>Raineya orbicola gen. nov., sp. nov. a slightly thermophilic bacterium of the phylum Bacteroidetes and the description of Raineyaceae fam. nov.</title>
        <authorList>
            <person name="Albuquerque L."/>
            <person name="Polonia A.R.M."/>
            <person name="Barroso C."/>
            <person name="Froufe H.J.C."/>
            <person name="Lage O."/>
            <person name="Lobo-Da-Cunha A."/>
            <person name="Egas C."/>
            <person name="Da Costa M.S."/>
        </authorList>
    </citation>
    <scope>NUCLEOTIDE SEQUENCE [LARGE SCALE GENOMIC DNA]</scope>
    <source>
        <strain evidence="2 3">SPSPC-11</strain>
    </source>
</reference>
<keyword evidence="3" id="KW-1185">Reference proteome</keyword>
<protein>
    <recommendedName>
        <fullName evidence="1">Putative auto-transporter adhesin head GIN domain-containing protein</fullName>
    </recommendedName>
</protein>
<accession>A0A2N3I8F4</accession>
<evidence type="ECO:0000313" key="3">
    <source>
        <dbReference type="Proteomes" id="UP000233387"/>
    </source>
</evidence>
<dbReference type="InterPro" id="IPR021255">
    <property type="entry name" value="DUF2807"/>
</dbReference>
<dbReference type="PROSITE" id="PS51257">
    <property type="entry name" value="PROKAR_LIPOPROTEIN"/>
    <property type="match status" value="1"/>
</dbReference>
<proteinExistence type="predicted"/>
<evidence type="ECO:0000259" key="1">
    <source>
        <dbReference type="Pfam" id="PF10988"/>
    </source>
</evidence>
<comment type="caution">
    <text evidence="2">The sequence shown here is derived from an EMBL/GenBank/DDBJ whole genome shotgun (WGS) entry which is preliminary data.</text>
</comment>
<dbReference type="Pfam" id="PF10988">
    <property type="entry name" value="DUF2807"/>
    <property type="match status" value="1"/>
</dbReference>
<organism evidence="2 3">
    <name type="scientific">Raineya orbicola</name>
    <dbReference type="NCBI Taxonomy" id="2016530"/>
    <lineage>
        <taxon>Bacteria</taxon>
        <taxon>Pseudomonadati</taxon>
        <taxon>Bacteroidota</taxon>
        <taxon>Cytophagia</taxon>
        <taxon>Cytophagales</taxon>
        <taxon>Raineyaceae</taxon>
        <taxon>Raineya</taxon>
    </lineage>
</organism>
<dbReference type="RefSeq" id="WP_165778135.1">
    <property type="nucleotide sequence ID" value="NZ_NKXO01000045.1"/>
</dbReference>
<name>A0A2N3I8F4_9BACT</name>
<dbReference type="Proteomes" id="UP000233387">
    <property type="component" value="Unassembled WGS sequence"/>
</dbReference>
<gene>
    <name evidence="2" type="ORF">Rain11_2333</name>
</gene>
<dbReference type="Gene3D" id="2.160.20.120">
    <property type="match status" value="1"/>
</dbReference>
<dbReference type="EMBL" id="NKXO01000045">
    <property type="protein sequence ID" value="PKQ66575.1"/>
    <property type="molecule type" value="Genomic_DNA"/>
</dbReference>
<sequence length="242" mass="27861">MKQVQRSNFYLWWLFFLISCSPKDCLKSTGSIRKEFRAVPFFNKLYTYDNISIVLQENDSLFVEAGENLLEKIILEVREDSSLHIRNQNTCNFTRNYNTPVRVYVGVKNLFYIKWQSFGNLESNGKIHFSHLQMDFTETNPKISLEVQSLGLYLFSNAGAEFSLKGKTDFFSFYHLGYGKVNASEMLSKNATIINEGQNHIWVRTSDTLKAEIRSSGNIILSQIPQRQEVKITGTGKIVVQP</sequence>
<evidence type="ECO:0000313" key="2">
    <source>
        <dbReference type="EMBL" id="PKQ66575.1"/>
    </source>
</evidence>